<organism evidence="1 2">
    <name type="scientific">Agromyces marinus</name>
    <dbReference type="NCBI Taxonomy" id="1389020"/>
    <lineage>
        <taxon>Bacteria</taxon>
        <taxon>Bacillati</taxon>
        <taxon>Actinomycetota</taxon>
        <taxon>Actinomycetes</taxon>
        <taxon>Micrococcales</taxon>
        <taxon>Microbacteriaceae</taxon>
        <taxon>Agromyces</taxon>
    </lineage>
</organism>
<keyword evidence="2" id="KW-1185">Reference proteome</keyword>
<evidence type="ECO:0008006" key="3">
    <source>
        <dbReference type="Google" id="ProtNLM"/>
    </source>
</evidence>
<protein>
    <recommendedName>
        <fullName evidence="3">Tetratricopeptide repeat-containing protein</fullName>
    </recommendedName>
</protein>
<sequence>MFEVAIFSARIDDLDTAWDYLEQGLDLFAPHRDVSAVVMFLSLAAALAQAAGDEERAARLAGAVRGLRNSSGAKIVDHEVTRIRGLSIDELDPDREDLAPLYRSGLAMDLPQAVAYALGRPPSPGGG</sequence>
<name>A0ABN6YFX2_9MICO</name>
<gene>
    <name evidence="1" type="ORF">GCM10025870_20180</name>
</gene>
<proteinExistence type="predicted"/>
<evidence type="ECO:0000313" key="2">
    <source>
        <dbReference type="Proteomes" id="UP001321477"/>
    </source>
</evidence>
<accession>A0ABN6YFX2</accession>
<dbReference type="EMBL" id="AP027734">
    <property type="protein sequence ID" value="BDZ54945.1"/>
    <property type="molecule type" value="Genomic_DNA"/>
</dbReference>
<dbReference type="Proteomes" id="UP001321477">
    <property type="component" value="Chromosome"/>
</dbReference>
<reference evidence="2" key="1">
    <citation type="journal article" date="2019" name="Int. J. Syst. Evol. Microbiol.">
        <title>The Global Catalogue of Microorganisms (GCM) 10K type strain sequencing project: providing services to taxonomists for standard genome sequencing and annotation.</title>
        <authorList>
            <consortium name="The Broad Institute Genomics Platform"/>
            <consortium name="The Broad Institute Genome Sequencing Center for Infectious Disease"/>
            <person name="Wu L."/>
            <person name="Ma J."/>
        </authorList>
    </citation>
    <scope>NUCLEOTIDE SEQUENCE [LARGE SCALE GENOMIC DNA]</scope>
    <source>
        <strain evidence="2">NBRC 109019</strain>
    </source>
</reference>
<evidence type="ECO:0000313" key="1">
    <source>
        <dbReference type="EMBL" id="BDZ54945.1"/>
    </source>
</evidence>